<dbReference type="InterPro" id="IPR002606">
    <property type="entry name" value="Riboflavin_kinase_bac"/>
</dbReference>
<evidence type="ECO:0000256" key="15">
    <source>
        <dbReference type="PIRNR" id="PIRNR004491"/>
    </source>
</evidence>
<dbReference type="PIRSF" id="PIRSF004491">
    <property type="entry name" value="FAD_Synth"/>
    <property type="match status" value="1"/>
</dbReference>
<evidence type="ECO:0000313" key="18">
    <source>
        <dbReference type="Proteomes" id="UP000193118"/>
    </source>
</evidence>
<comment type="pathway">
    <text evidence="2 15">Cofactor biosynthesis; FAD biosynthesis; FAD from FMN: step 1/1.</text>
</comment>
<dbReference type="EC" id="2.7.1.26" evidence="15"/>
<dbReference type="GO" id="GO:0006747">
    <property type="term" value="P:FAD biosynthetic process"/>
    <property type="evidence" value="ECO:0007669"/>
    <property type="project" value="UniProtKB-UniRule"/>
</dbReference>
<comment type="caution">
    <text evidence="17">The sequence shown here is derived from an EMBL/GenBank/DDBJ whole genome shotgun (WGS) entry which is preliminary data.</text>
</comment>
<dbReference type="InterPro" id="IPR023465">
    <property type="entry name" value="Riboflavin_kinase_dom_sf"/>
</dbReference>
<dbReference type="InterPro" id="IPR014729">
    <property type="entry name" value="Rossmann-like_a/b/a_fold"/>
</dbReference>
<evidence type="ECO:0000256" key="7">
    <source>
        <dbReference type="ARBA" id="ARBA00022695"/>
    </source>
</evidence>
<evidence type="ECO:0000256" key="6">
    <source>
        <dbReference type="ARBA" id="ARBA00022679"/>
    </source>
</evidence>
<keyword evidence="7 15" id="KW-0548">Nucleotidyltransferase</keyword>
<comment type="catalytic activity">
    <reaction evidence="13 15">
        <text>riboflavin + ATP = FMN + ADP + H(+)</text>
        <dbReference type="Rhea" id="RHEA:14357"/>
        <dbReference type="ChEBI" id="CHEBI:15378"/>
        <dbReference type="ChEBI" id="CHEBI:30616"/>
        <dbReference type="ChEBI" id="CHEBI:57986"/>
        <dbReference type="ChEBI" id="CHEBI:58210"/>
        <dbReference type="ChEBI" id="CHEBI:456216"/>
        <dbReference type="EC" id="2.7.1.26"/>
    </reaction>
</comment>
<dbReference type="SMART" id="SM00904">
    <property type="entry name" value="Flavokinase"/>
    <property type="match status" value="1"/>
</dbReference>
<evidence type="ECO:0000256" key="11">
    <source>
        <dbReference type="ARBA" id="ARBA00022840"/>
    </source>
</evidence>
<keyword evidence="10 15" id="KW-0274">FAD</keyword>
<evidence type="ECO:0000256" key="4">
    <source>
        <dbReference type="ARBA" id="ARBA00022630"/>
    </source>
</evidence>
<proteinExistence type="inferred from homology"/>
<organism evidence="17 18">
    <name type="scientific">Neisseria dentiae</name>
    <dbReference type="NCBI Taxonomy" id="194197"/>
    <lineage>
        <taxon>Bacteria</taxon>
        <taxon>Pseudomonadati</taxon>
        <taxon>Pseudomonadota</taxon>
        <taxon>Betaproteobacteria</taxon>
        <taxon>Neisseriales</taxon>
        <taxon>Neisseriaceae</taxon>
        <taxon>Neisseria</taxon>
    </lineage>
</organism>
<comment type="catalytic activity">
    <reaction evidence="14 15">
        <text>FMN + ATP + H(+) = FAD + diphosphate</text>
        <dbReference type="Rhea" id="RHEA:17237"/>
        <dbReference type="ChEBI" id="CHEBI:15378"/>
        <dbReference type="ChEBI" id="CHEBI:30616"/>
        <dbReference type="ChEBI" id="CHEBI:33019"/>
        <dbReference type="ChEBI" id="CHEBI:57692"/>
        <dbReference type="ChEBI" id="CHEBI:58210"/>
        <dbReference type="EC" id="2.7.7.2"/>
    </reaction>
</comment>
<dbReference type="Gene3D" id="2.40.30.30">
    <property type="entry name" value="Riboflavin kinase-like"/>
    <property type="match status" value="1"/>
</dbReference>
<evidence type="ECO:0000256" key="8">
    <source>
        <dbReference type="ARBA" id="ARBA00022741"/>
    </source>
</evidence>
<dbReference type="PANTHER" id="PTHR22749:SF6">
    <property type="entry name" value="RIBOFLAVIN KINASE"/>
    <property type="match status" value="1"/>
</dbReference>
<dbReference type="EMBL" id="MTBO01000003">
    <property type="protein sequence ID" value="OSI18359.1"/>
    <property type="molecule type" value="Genomic_DNA"/>
</dbReference>
<reference evidence="18" key="1">
    <citation type="submission" date="2017-01" db="EMBL/GenBank/DDBJ databases">
        <authorList>
            <person name="Wolfgang W.J."/>
            <person name="Cole J."/>
            <person name="Wroblewski D."/>
            <person name="Mcginnis J."/>
            <person name="Musser K.A."/>
        </authorList>
    </citation>
    <scope>NUCLEOTIDE SEQUENCE [LARGE SCALE GENOMIC DNA]</scope>
    <source>
        <strain evidence="18">DSM 19151</strain>
    </source>
</reference>
<evidence type="ECO:0000256" key="14">
    <source>
        <dbReference type="ARBA" id="ARBA00049494"/>
    </source>
</evidence>
<evidence type="ECO:0000256" key="2">
    <source>
        <dbReference type="ARBA" id="ARBA00004726"/>
    </source>
</evidence>
<dbReference type="SUPFAM" id="SSF82114">
    <property type="entry name" value="Riboflavin kinase-like"/>
    <property type="match status" value="1"/>
</dbReference>
<dbReference type="CDD" id="cd02064">
    <property type="entry name" value="FAD_synthetase_N"/>
    <property type="match status" value="1"/>
</dbReference>
<dbReference type="GO" id="GO:0008531">
    <property type="term" value="F:riboflavin kinase activity"/>
    <property type="evidence" value="ECO:0007669"/>
    <property type="project" value="UniProtKB-UniRule"/>
</dbReference>
<dbReference type="PANTHER" id="PTHR22749">
    <property type="entry name" value="RIBOFLAVIN KINASE/FMN ADENYLYLTRANSFERASE"/>
    <property type="match status" value="1"/>
</dbReference>
<dbReference type="SUPFAM" id="SSF52374">
    <property type="entry name" value="Nucleotidylyl transferase"/>
    <property type="match status" value="1"/>
</dbReference>
<dbReference type="OrthoDB" id="9803667at2"/>
<accession>A0A1X3DEI2</accession>
<dbReference type="UniPathway" id="UPA00277">
    <property type="reaction ID" value="UER00407"/>
</dbReference>
<sequence>MKIWFGRRISPDFPHGSAVTIGNFDGVHLGHRHILQRLKQEARSRGLPVVVVVFEPQPQEFFARKSGRGLPYRISPLRSKLQLLRETGCVDAVWVLRFNQAFADMGAQTFIDSLLRETLNTKYLLIGDDFRFGAGREGSFELLQNQPGMVTERTPSVLVENIRASSTAVRKALSDGQLEHACKLLGHDYTLSGHVKHGTKLGRTIGCPTANVQLPQHHYPLGGVFVVEAEGSFGKRRGVASFGFNPSVSKSRRQKLEVHLFDFQGNLYGQRLTVRFLHKLRDEKKFDNIEDLKHQIWADMDAAKNWVKA</sequence>
<dbReference type="GeneID" id="94581270"/>
<evidence type="ECO:0000256" key="1">
    <source>
        <dbReference type="ARBA" id="ARBA00002121"/>
    </source>
</evidence>
<dbReference type="STRING" id="194197.BWD09_02930"/>
<dbReference type="InterPro" id="IPR023468">
    <property type="entry name" value="Riboflavin_kinase"/>
</dbReference>
<evidence type="ECO:0000256" key="12">
    <source>
        <dbReference type="ARBA" id="ARBA00023268"/>
    </source>
</evidence>
<evidence type="ECO:0000313" key="17">
    <source>
        <dbReference type="EMBL" id="OSI18359.1"/>
    </source>
</evidence>
<dbReference type="GO" id="GO:0009231">
    <property type="term" value="P:riboflavin biosynthetic process"/>
    <property type="evidence" value="ECO:0007669"/>
    <property type="project" value="InterPro"/>
</dbReference>
<protein>
    <recommendedName>
        <fullName evidence="15">Riboflavin biosynthesis protein</fullName>
    </recommendedName>
    <domain>
        <recommendedName>
            <fullName evidence="15">Riboflavin kinase</fullName>
            <ecNumber evidence="15">2.7.1.26</ecNumber>
        </recommendedName>
        <alternativeName>
            <fullName evidence="15">Flavokinase</fullName>
        </alternativeName>
    </domain>
    <domain>
        <recommendedName>
            <fullName evidence="15">FMN adenylyltransferase</fullName>
            <ecNumber evidence="15">2.7.7.2</ecNumber>
        </recommendedName>
        <alternativeName>
            <fullName evidence="15">FAD pyrophosphorylase</fullName>
        </alternativeName>
        <alternativeName>
            <fullName evidence="15">FAD synthase</fullName>
        </alternativeName>
    </domain>
</protein>
<dbReference type="NCBIfam" id="NF004159">
    <property type="entry name" value="PRK05627.1-2"/>
    <property type="match status" value="1"/>
</dbReference>
<gene>
    <name evidence="17" type="ORF">BWD09_02930</name>
</gene>
<comment type="similarity">
    <text evidence="15">Belongs to the ribF family.</text>
</comment>
<dbReference type="AlphaFoldDB" id="A0A1X3DEI2"/>
<dbReference type="RefSeq" id="WP_085365239.1">
    <property type="nucleotide sequence ID" value="NZ_CAUJPZ010000027.1"/>
</dbReference>
<keyword evidence="12" id="KW-0511">Multifunctional enzyme</keyword>
<dbReference type="GO" id="GO:0005524">
    <property type="term" value="F:ATP binding"/>
    <property type="evidence" value="ECO:0007669"/>
    <property type="project" value="UniProtKB-UniRule"/>
</dbReference>
<evidence type="ECO:0000256" key="3">
    <source>
        <dbReference type="ARBA" id="ARBA00005201"/>
    </source>
</evidence>
<evidence type="ECO:0000256" key="10">
    <source>
        <dbReference type="ARBA" id="ARBA00022827"/>
    </source>
</evidence>
<dbReference type="Proteomes" id="UP000193118">
    <property type="component" value="Unassembled WGS sequence"/>
</dbReference>
<dbReference type="NCBIfam" id="TIGR00125">
    <property type="entry name" value="cyt_tran_rel"/>
    <property type="match status" value="1"/>
</dbReference>
<comment type="function">
    <text evidence="1">Catalyzes the phosphorylation of riboflavin to FMN followed by the adenylation of FMN to FAD.</text>
</comment>
<dbReference type="FunFam" id="3.40.50.620:FF:000021">
    <property type="entry name" value="Riboflavin biosynthesis protein"/>
    <property type="match status" value="1"/>
</dbReference>
<evidence type="ECO:0000256" key="5">
    <source>
        <dbReference type="ARBA" id="ARBA00022643"/>
    </source>
</evidence>
<keyword evidence="5 15" id="KW-0288">FMN</keyword>
<comment type="pathway">
    <text evidence="3 15">Cofactor biosynthesis; FMN biosynthesis; FMN from riboflavin (ATP route): step 1/1.</text>
</comment>
<dbReference type="NCBIfam" id="NF004163">
    <property type="entry name" value="PRK05627.1-6"/>
    <property type="match status" value="1"/>
</dbReference>
<dbReference type="NCBIfam" id="TIGR00083">
    <property type="entry name" value="ribF"/>
    <property type="match status" value="1"/>
</dbReference>
<dbReference type="InterPro" id="IPR015865">
    <property type="entry name" value="Riboflavin_kinase_bac/euk"/>
</dbReference>
<evidence type="ECO:0000256" key="9">
    <source>
        <dbReference type="ARBA" id="ARBA00022777"/>
    </source>
</evidence>
<dbReference type="GO" id="GO:0003919">
    <property type="term" value="F:FMN adenylyltransferase activity"/>
    <property type="evidence" value="ECO:0007669"/>
    <property type="project" value="UniProtKB-UniRule"/>
</dbReference>
<name>A0A1X3DEI2_9NEIS</name>
<dbReference type="Gene3D" id="3.40.50.620">
    <property type="entry name" value="HUPs"/>
    <property type="match status" value="1"/>
</dbReference>
<keyword evidence="4 15" id="KW-0285">Flavoprotein</keyword>
<keyword evidence="8 15" id="KW-0547">Nucleotide-binding</keyword>
<dbReference type="EC" id="2.7.7.2" evidence="15"/>
<dbReference type="UniPathway" id="UPA00276">
    <property type="reaction ID" value="UER00406"/>
</dbReference>
<keyword evidence="6 15" id="KW-0808">Transferase</keyword>
<evidence type="ECO:0000259" key="16">
    <source>
        <dbReference type="SMART" id="SM00904"/>
    </source>
</evidence>
<dbReference type="InterPro" id="IPR015864">
    <property type="entry name" value="FAD_synthase"/>
</dbReference>
<dbReference type="GO" id="GO:0009398">
    <property type="term" value="P:FMN biosynthetic process"/>
    <property type="evidence" value="ECO:0007669"/>
    <property type="project" value="UniProtKB-UniRule"/>
</dbReference>
<dbReference type="Pfam" id="PF01687">
    <property type="entry name" value="Flavokinase"/>
    <property type="match status" value="1"/>
</dbReference>
<feature type="domain" description="Riboflavin kinase" evidence="16">
    <location>
        <begin position="184"/>
        <end position="308"/>
    </location>
</feature>
<keyword evidence="18" id="KW-1185">Reference proteome</keyword>
<keyword evidence="9 15" id="KW-0418">Kinase</keyword>
<evidence type="ECO:0000256" key="13">
    <source>
        <dbReference type="ARBA" id="ARBA00047880"/>
    </source>
</evidence>
<dbReference type="Pfam" id="PF06574">
    <property type="entry name" value="FAD_syn"/>
    <property type="match status" value="1"/>
</dbReference>
<dbReference type="InterPro" id="IPR004821">
    <property type="entry name" value="Cyt_trans-like"/>
</dbReference>
<keyword evidence="11 15" id="KW-0067">ATP-binding</keyword>